<proteinExistence type="predicted"/>
<dbReference type="EMBL" id="JAAALK010000085">
    <property type="protein sequence ID" value="KAG8083515.1"/>
    <property type="molecule type" value="Genomic_DNA"/>
</dbReference>
<feature type="region of interest" description="Disordered" evidence="1">
    <location>
        <begin position="1"/>
        <end position="32"/>
    </location>
</feature>
<comment type="caution">
    <text evidence="2">The sequence shown here is derived from an EMBL/GenBank/DDBJ whole genome shotgun (WGS) entry which is preliminary data.</text>
</comment>
<sequence>MMRGFAPGEVAPNCGRREAPHPSVIGLTGSAADPEPLRPILAWLLRQFRAPTPDLAQLRRQLQGPTPLRARPRVAPPPAPIP</sequence>
<reference evidence="2" key="1">
    <citation type="journal article" date="2021" name="bioRxiv">
        <title>Whole Genome Assembly and Annotation of Northern Wild Rice, Zizania palustris L., Supports a Whole Genome Duplication in the Zizania Genus.</title>
        <authorList>
            <person name="Haas M."/>
            <person name="Kono T."/>
            <person name="Macchietto M."/>
            <person name="Millas R."/>
            <person name="McGilp L."/>
            <person name="Shao M."/>
            <person name="Duquette J."/>
            <person name="Hirsch C.N."/>
            <person name="Kimball J."/>
        </authorList>
    </citation>
    <scope>NUCLEOTIDE SEQUENCE</scope>
    <source>
        <tissue evidence="2">Fresh leaf tissue</tissue>
    </source>
</reference>
<dbReference type="AlphaFoldDB" id="A0A8J5TGI5"/>
<keyword evidence="3" id="KW-1185">Reference proteome</keyword>
<accession>A0A8J5TGI5</accession>
<organism evidence="2 3">
    <name type="scientific">Zizania palustris</name>
    <name type="common">Northern wild rice</name>
    <dbReference type="NCBI Taxonomy" id="103762"/>
    <lineage>
        <taxon>Eukaryota</taxon>
        <taxon>Viridiplantae</taxon>
        <taxon>Streptophyta</taxon>
        <taxon>Embryophyta</taxon>
        <taxon>Tracheophyta</taxon>
        <taxon>Spermatophyta</taxon>
        <taxon>Magnoliopsida</taxon>
        <taxon>Liliopsida</taxon>
        <taxon>Poales</taxon>
        <taxon>Poaceae</taxon>
        <taxon>BOP clade</taxon>
        <taxon>Oryzoideae</taxon>
        <taxon>Oryzeae</taxon>
        <taxon>Zizaniinae</taxon>
        <taxon>Zizania</taxon>
    </lineage>
</organism>
<feature type="region of interest" description="Disordered" evidence="1">
    <location>
        <begin position="60"/>
        <end position="82"/>
    </location>
</feature>
<reference evidence="2" key="2">
    <citation type="submission" date="2021-02" db="EMBL/GenBank/DDBJ databases">
        <authorList>
            <person name="Kimball J.A."/>
            <person name="Haas M.W."/>
            <person name="Macchietto M."/>
            <person name="Kono T."/>
            <person name="Duquette J."/>
            <person name="Shao M."/>
        </authorList>
    </citation>
    <scope>NUCLEOTIDE SEQUENCE</scope>
    <source>
        <tissue evidence="2">Fresh leaf tissue</tissue>
    </source>
</reference>
<evidence type="ECO:0000313" key="2">
    <source>
        <dbReference type="EMBL" id="KAG8083515.1"/>
    </source>
</evidence>
<dbReference type="Proteomes" id="UP000729402">
    <property type="component" value="Unassembled WGS sequence"/>
</dbReference>
<evidence type="ECO:0000313" key="3">
    <source>
        <dbReference type="Proteomes" id="UP000729402"/>
    </source>
</evidence>
<gene>
    <name evidence="2" type="ORF">GUJ93_ZPchr0015g6853</name>
</gene>
<protein>
    <submittedName>
        <fullName evidence="2">Uncharacterized protein</fullName>
    </submittedName>
</protein>
<evidence type="ECO:0000256" key="1">
    <source>
        <dbReference type="SAM" id="MobiDB-lite"/>
    </source>
</evidence>
<name>A0A8J5TGI5_ZIZPA</name>